<evidence type="ECO:0000256" key="1">
    <source>
        <dbReference type="ARBA" id="ARBA00004651"/>
    </source>
</evidence>
<dbReference type="PANTHER" id="PTHR40277:SF1">
    <property type="entry name" value="BLL5419 PROTEIN"/>
    <property type="match status" value="1"/>
</dbReference>
<keyword evidence="2" id="KW-1003">Cell membrane</keyword>
<comment type="subcellular location">
    <subcellularLocation>
        <location evidence="1">Cell membrane</location>
        <topology evidence="1">Multi-pass membrane protein</topology>
    </subcellularLocation>
</comment>
<protein>
    <submittedName>
        <fullName evidence="7">TIGR00374 family protein</fullName>
    </submittedName>
</protein>
<organism evidence="7 8">
    <name type="scientific">Methanooceanicella nereidis</name>
    <dbReference type="NCBI Taxonomy" id="2052831"/>
    <lineage>
        <taxon>Archaea</taxon>
        <taxon>Methanobacteriati</taxon>
        <taxon>Methanobacteriota</taxon>
        <taxon>Stenosarchaea group</taxon>
        <taxon>Methanomicrobia</taxon>
        <taxon>Methanocellales</taxon>
        <taxon>Methanocellaceae</taxon>
        <taxon>Methanooceanicella</taxon>
    </lineage>
</organism>
<dbReference type="AlphaFoldDB" id="A0AAP2REB7"/>
<evidence type="ECO:0000256" key="5">
    <source>
        <dbReference type="ARBA" id="ARBA00023136"/>
    </source>
</evidence>
<evidence type="ECO:0000256" key="4">
    <source>
        <dbReference type="ARBA" id="ARBA00022989"/>
    </source>
</evidence>
<feature type="transmembrane region" description="Helical" evidence="6">
    <location>
        <begin position="231"/>
        <end position="264"/>
    </location>
</feature>
<feature type="transmembrane region" description="Helical" evidence="6">
    <location>
        <begin position="115"/>
        <end position="136"/>
    </location>
</feature>
<feature type="transmembrane region" description="Helical" evidence="6">
    <location>
        <begin position="276"/>
        <end position="295"/>
    </location>
</feature>
<dbReference type="Pfam" id="PF03706">
    <property type="entry name" value="LPG_synthase_TM"/>
    <property type="match status" value="1"/>
</dbReference>
<evidence type="ECO:0000256" key="6">
    <source>
        <dbReference type="SAM" id="Phobius"/>
    </source>
</evidence>
<dbReference type="InterPro" id="IPR022791">
    <property type="entry name" value="L-PG_synthase/AglD"/>
</dbReference>
<dbReference type="PANTHER" id="PTHR40277">
    <property type="entry name" value="BLL5419 PROTEIN"/>
    <property type="match status" value="1"/>
</dbReference>
<keyword evidence="4 6" id="KW-1133">Transmembrane helix</keyword>
<dbReference type="NCBIfam" id="TIGR00374">
    <property type="entry name" value="flippase-like domain"/>
    <property type="match status" value="1"/>
</dbReference>
<keyword evidence="3 6" id="KW-0812">Transmembrane</keyword>
<proteinExistence type="predicted"/>
<accession>A0AAP2REB7</accession>
<evidence type="ECO:0000313" key="8">
    <source>
        <dbReference type="Proteomes" id="UP001320159"/>
    </source>
</evidence>
<dbReference type="Proteomes" id="UP001320159">
    <property type="component" value="Unassembled WGS sequence"/>
</dbReference>
<feature type="transmembrane region" description="Helical" evidence="6">
    <location>
        <begin position="196"/>
        <end position="219"/>
    </location>
</feature>
<keyword evidence="8" id="KW-1185">Reference proteome</keyword>
<name>A0AAP2REB7_9EURY</name>
<dbReference type="GO" id="GO:0005886">
    <property type="term" value="C:plasma membrane"/>
    <property type="evidence" value="ECO:0007669"/>
    <property type="project" value="UniProtKB-SubCell"/>
</dbReference>
<sequence length="305" mass="35145">MMMKRKSLLAILVTLFFIIFLLVRLDINTIINTVLKMDFKLLLLTIPFIILLYIIKTKKWLILLDSIDIKIGFLEAFKIYLIGTFYGVITPAKVGEFTRSFYLQQKKSQTIPTILVDRITDIVTLLLLSIVLILALFNNNELINLIILMIVLFISAIFIVTNKRIVTMIFKLFKINDDHKENYFVTFNRIIKNKKALYYVLLLTFCYYMVNMFIFWLIIKSLNPALNEMLALSLPIIIIMGNIPITVSGLGIREFVSVLIFSLLNEEPAYGFSASLILYVITCLIPGLGGSVFTIRKRKNENESK</sequence>
<feature type="transmembrane region" description="Helical" evidence="6">
    <location>
        <begin position="142"/>
        <end position="161"/>
    </location>
</feature>
<feature type="transmembrane region" description="Helical" evidence="6">
    <location>
        <begin position="35"/>
        <end position="55"/>
    </location>
</feature>
<keyword evidence="5 6" id="KW-0472">Membrane</keyword>
<evidence type="ECO:0000256" key="3">
    <source>
        <dbReference type="ARBA" id="ARBA00022692"/>
    </source>
</evidence>
<gene>
    <name evidence="7" type="ORF">CUJ83_13960</name>
</gene>
<dbReference type="EMBL" id="PGCK01000013">
    <property type="protein sequence ID" value="MCD1296104.1"/>
    <property type="molecule type" value="Genomic_DNA"/>
</dbReference>
<evidence type="ECO:0000313" key="7">
    <source>
        <dbReference type="EMBL" id="MCD1296104.1"/>
    </source>
</evidence>
<comment type="caution">
    <text evidence="7">The sequence shown here is derived from an EMBL/GenBank/DDBJ whole genome shotgun (WGS) entry which is preliminary data.</text>
</comment>
<evidence type="ECO:0000256" key="2">
    <source>
        <dbReference type="ARBA" id="ARBA00022475"/>
    </source>
</evidence>
<reference evidence="7 8" key="1">
    <citation type="submission" date="2017-11" db="EMBL/GenBank/DDBJ databases">
        <title>Isolation and Characterization of Family Methanocellaceae Species from Potential Methane Hydrate Area Offshore Southwestern Taiwan.</title>
        <authorList>
            <person name="Zhang W.-L."/>
            <person name="Chen W.-C."/>
            <person name="Lai M.-C."/>
            <person name="Chen S.-C."/>
        </authorList>
    </citation>
    <scope>NUCLEOTIDE SEQUENCE [LARGE SCALE GENOMIC DNA]</scope>
    <source>
        <strain evidence="7 8">CWC-04</strain>
    </source>
</reference>